<evidence type="ECO:0000256" key="2">
    <source>
        <dbReference type="ARBA" id="ARBA00005745"/>
    </source>
</evidence>
<comment type="similarity">
    <text evidence="2">Belongs to the GSP F family.</text>
</comment>
<evidence type="ECO:0000256" key="4">
    <source>
        <dbReference type="ARBA" id="ARBA00022692"/>
    </source>
</evidence>
<dbReference type="Gene3D" id="1.20.81.30">
    <property type="entry name" value="Type II secretion system (T2SS), domain F"/>
    <property type="match status" value="2"/>
</dbReference>
<dbReference type="InterPro" id="IPR018076">
    <property type="entry name" value="T2SS_GspF_dom"/>
</dbReference>
<comment type="subcellular location">
    <subcellularLocation>
        <location evidence="1">Cell membrane</location>
        <topology evidence="1">Multi-pass membrane protein</topology>
    </subcellularLocation>
</comment>
<dbReference type="InterPro" id="IPR003004">
    <property type="entry name" value="GspF/PilC"/>
</dbReference>
<evidence type="ECO:0000256" key="1">
    <source>
        <dbReference type="ARBA" id="ARBA00004651"/>
    </source>
</evidence>
<keyword evidence="3" id="KW-1003">Cell membrane</keyword>
<dbReference type="PANTHER" id="PTHR30012:SF0">
    <property type="entry name" value="TYPE II SECRETION SYSTEM PROTEIN F-RELATED"/>
    <property type="match status" value="1"/>
</dbReference>
<evidence type="ECO:0000256" key="7">
    <source>
        <dbReference type="SAM" id="Phobius"/>
    </source>
</evidence>
<evidence type="ECO:0000256" key="5">
    <source>
        <dbReference type="ARBA" id="ARBA00022989"/>
    </source>
</evidence>
<keyword evidence="10" id="KW-1185">Reference proteome</keyword>
<keyword evidence="6 7" id="KW-0472">Membrane</keyword>
<feature type="domain" description="Type II secretion system protein GspF" evidence="8">
    <location>
        <begin position="222"/>
        <end position="341"/>
    </location>
</feature>
<name>A0ABR6TH10_9PSED</name>
<evidence type="ECO:0000256" key="3">
    <source>
        <dbReference type="ARBA" id="ARBA00022475"/>
    </source>
</evidence>
<organism evidence="9 10">
    <name type="scientific">Pseudomonas cremoris</name>
    <dbReference type="NCBI Taxonomy" id="2724178"/>
    <lineage>
        <taxon>Bacteria</taxon>
        <taxon>Pseudomonadati</taxon>
        <taxon>Pseudomonadota</taxon>
        <taxon>Gammaproteobacteria</taxon>
        <taxon>Pseudomonadales</taxon>
        <taxon>Pseudomonadaceae</taxon>
        <taxon>Pseudomonas</taxon>
    </lineage>
</organism>
<feature type="transmembrane region" description="Helical" evidence="7">
    <location>
        <begin position="163"/>
        <end position="191"/>
    </location>
</feature>
<keyword evidence="4 7" id="KW-0812">Transmembrane</keyword>
<feature type="transmembrane region" description="Helical" evidence="7">
    <location>
        <begin position="318"/>
        <end position="340"/>
    </location>
</feature>
<dbReference type="InterPro" id="IPR042094">
    <property type="entry name" value="T2SS_GspF_sf"/>
</dbReference>
<dbReference type="EMBL" id="JAAXCZ010000026">
    <property type="protein sequence ID" value="MBC2385269.1"/>
    <property type="molecule type" value="Genomic_DNA"/>
</dbReference>
<evidence type="ECO:0000313" key="10">
    <source>
        <dbReference type="Proteomes" id="UP000534677"/>
    </source>
</evidence>
<comment type="caution">
    <text evidence="9">The sequence shown here is derived from an EMBL/GenBank/DDBJ whole genome shotgun (WGS) entry which is preliminary data.</text>
</comment>
<sequence length="361" mass="39661">MIADTWASMVMKHGGNTRIAFYEGFQNLVENGLSVNDALKELYKVWSNDGKSPDAALAIVTRDLLVQLSNGTPLSRALSRWVPYEEASLIAAGEKAARLVAACDDVVRVIVAKQQIIGAVATAVIYPAFLCIPLSFLLWIVSVKMVPAMARISPPESWSGASFALYQLASFVTDFGIGMILLLIAVAAVFVTTLPRWTGSVRMAFDRGPFYSTYRMIHGSTFLLNLAVMMRANIPLYQALEMLGEFSNAWLRERISGALYGIRMGSNLGVALENAGHNFPDKKAIQFIRILAAREGFSHSINRYAERWLTASIKRIQFIARLSLTTMIILIGCVMGLVVLGTQDMQNNLEQSANRASSAVR</sequence>
<dbReference type="Pfam" id="PF00482">
    <property type="entry name" value="T2SSF"/>
    <property type="match status" value="2"/>
</dbReference>
<gene>
    <name evidence="9" type="ORF">HF209_30405</name>
</gene>
<keyword evidence="5 7" id="KW-1133">Transmembrane helix</keyword>
<accession>A0ABR6TH10</accession>
<dbReference type="Proteomes" id="UP000534677">
    <property type="component" value="Unassembled WGS sequence"/>
</dbReference>
<evidence type="ECO:0000313" key="9">
    <source>
        <dbReference type="EMBL" id="MBC2385269.1"/>
    </source>
</evidence>
<proteinExistence type="inferred from homology"/>
<reference evidence="9 10" key="1">
    <citation type="submission" date="2020-04" db="EMBL/GenBank/DDBJ databases">
        <title>Pseudomonas crami sp. nov., a novel proteolytic bacterial species isolated from cream.</title>
        <authorList>
            <person name="Hofmann K."/>
            <person name="Woller A."/>
            <person name="Huptas C."/>
            <person name="Wenning M."/>
            <person name="Scherer S."/>
            <person name="Doll E.V."/>
        </authorList>
    </citation>
    <scope>NUCLEOTIDE SEQUENCE [LARGE SCALE GENOMIC DNA]</scope>
    <source>
        <strain evidence="9 10">WS 5096</strain>
    </source>
</reference>
<feature type="domain" description="Type II secretion system protein GspF" evidence="8">
    <location>
        <begin position="27"/>
        <end position="147"/>
    </location>
</feature>
<dbReference type="PANTHER" id="PTHR30012">
    <property type="entry name" value="GENERAL SECRETION PATHWAY PROTEIN"/>
    <property type="match status" value="1"/>
</dbReference>
<evidence type="ECO:0000256" key="6">
    <source>
        <dbReference type="ARBA" id="ARBA00023136"/>
    </source>
</evidence>
<dbReference type="RefSeq" id="WP_185710723.1">
    <property type="nucleotide sequence ID" value="NZ_JAAXCZ010000026.1"/>
</dbReference>
<evidence type="ECO:0000259" key="8">
    <source>
        <dbReference type="Pfam" id="PF00482"/>
    </source>
</evidence>
<protein>
    <submittedName>
        <fullName evidence="9">Pilus assembly protein PilR</fullName>
    </submittedName>
</protein>
<feature type="transmembrane region" description="Helical" evidence="7">
    <location>
        <begin position="116"/>
        <end position="142"/>
    </location>
</feature>